<organism evidence="16 17">
    <name type="scientific">Emergomyces africanus</name>
    <dbReference type="NCBI Taxonomy" id="1955775"/>
    <lineage>
        <taxon>Eukaryota</taxon>
        <taxon>Fungi</taxon>
        <taxon>Dikarya</taxon>
        <taxon>Ascomycota</taxon>
        <taxon>Pezizomycotina</taxon>
        <taxon>Eurotiomycetes</taxon>
        <taxon>Eurotiomycetidae</taxon>
        <taxon>Onygenales</taxon>
        <taxon>Ajellomycetaceae</taxon>
        <taxon>Emergomyces</taxon>
    </lineage>
</organism>
<dbReference type="InterPro" id="IPR039279">
    <property type="entry name" value="QRT3-like"/>
</dbReference>
<feature type="region of interest" description="Disordered" evidence="12">
    <location>
        <begin position="1824"/>
        <end position="1852"/>
    </location>
</feature>
<dbReference type="InterPro" id="IPR012334">
    <property type="entry name" value="Pectin_lyas_fold"/>
</dbReference>
<dbReference type="Gene3D" id="3.40.50.200">
    <property type="entry name" value="Peptidase S8/S53 domain"/>
    <property type="match status" value="1"/>
</dbReference>
<sequence length="2034" mass="223325">MNIFSLGVLSGLLALVGGQAGLLYDPASYPDIPSYGPQPNPDYMVDHQYNYFKTAPDKGKQNGPVWLESGSFENYMSTVGNLTSENHTLSDSAAAGYWLPQLAPLGKQPLAGSNYKFFRDVVKYGADNTGKKDATEAINAAIEDGNRCGLECGNTFVRGAIVYFPPGTYKICRPVIQLYYTQFIGDALDPPTIKGCDTFQGIALFDTDPYIPNGNGQNWYINQNQFFRQIRNFIFDMTEMPLSTSENDQPLVPTGIHWQVSQACSLQNLVFNMPKATDGNKATHVGIFMENGSGGFVSDLEFNGGSIGWRAGSQQYTAINIKFNDCLTAVQMVWDWGFNWQRVEVDNAAIAFNISGRGGSTGQGIGSISIIDSKISNCPIAVLTNSHKDKDSGSPNIVIDNLKMNNVETTVKSDNGDIILKGIDHVDLWAIGQRYDGYNGTYTSGEVKAPKKGSRLLDDHDQLFYRSRPQYEKLGIDKFRIATEHDCKNDGTGDNTAAINTFLQDAIKADQIAYFPAGIYRVGGTVLIPTNSRVQGASWSQIQGAGFYFNDIHNPRVIVQVGEKGDIGSMEIVDMMFTAQGATAGAIILEWNVHEIKQGSAAMWDSHIRVGGAAGTDLDLDTCPKFEYSDACICASLLFHVTPQASGYFENIWIWLADHDNDMSVYDSPDKLSNQISLYAARGTLIESEGPSWFYGTGSEHTVMYQYQLYGAKDIYLGHIQTETPYYQPVPVAPYPFLTGKNFPGDPSYKQCKNNAACESAWGLRIINSKGVTLHGSGLYSFFQEYYQDCVPTHNCQECLLEVRGSKDVVLFNIFTVGTEKIGTGINNGAIFQNDSNQSGFTTEVSVWLPLPGDDDLNIVYVGPEVYEDPAVTCPHNCLLVFPTSSLETKTTIKPGKYTTSLEYGHSGTTSIGDRVVSTFFTTITTITLNIDPITTDGMPYSNINITDGETSTILNVYPSVDISPVPVPIPDGEGQITTRNVTVPPWPDITRGPPESWRNPTTSSADDHRNGVYHTPYVTTVIATRPTVTTISFPSTVSPIVVKCPPSSEVPFNTPKTTATIYCSAPTTISVAFTCPAIKIVTFIGSSAGVFTVDCTVSTTFSKPGATITRSTSKPTTSRPLPVWTTWPPKAIIPIEEEVKDPEPGKTSCNLWFFSMCISIDDKKIGGLRWILPPGIYPPGPPPARAINPPPSWTIKPPLPPWPKITVGRDNIVTYPKEEPTKCEKKSASMCATTVFKTTTTRGTTTSTISSTKSTCDTIYGCSASDGGITTTTRTTVDNCPPQTITPKAFQTGAPSSTESEPRPQQAANGPPPPGCPANAVVYPSDIYNVGQIPQLLSKYKGKYVEIKSTVFHFTSYFWVPYLDQDTMDVLLESPDVADAYYYERWNLEHGPRPSDPVEGLKSSDVVGDRSRSNFSNVALGDNLQAAGRRGSILEDLSQASLAKGKAWKAPDSNSVDDEGNFLFFFDAVAGAGQYVYIIDDGLWTNHHEFKQTDGSIELLIPPGESPRDNDPQVDHGSGVASKVLGEGLGICKSCNIVMVPQIWLTDPDVDYWARLPERVLEAVIMILDDISTKGREGKAVLNISWGQDVLARSELLAQFRQFLHLLEQIVQTPTVCAAGNSGKTVKEIDVYPALFADPVNPHGHLPNLIVVGATDVWGQQAEWSQYDNWMTTFARGDDVWAPGYPTPNDNKKYRVVSGTSLSTPQVAGLVAYFRSLSSPWKDQLKQPANVKKMIKLFHRRFTVHSPMAPNDPSLRKPVIWNGQMGVAQRLKKTLKMRPGKEKAWNLAALATRSRKLMVAPVLFFLTRVRVNRRILSTHDRRNRFRKHRKKTRTRAAGCRPTPDLVAQSPPVMTSASWTREIRVSAMKMVVTQNHLSVVETKVVQCWSWTGGGGGDGSGEPPGPHIGKLLFALDEMVTSRPGGDVWTRFWKVFGSELDGKIDLCWDTPLKLADASSDPEKRPLYPPSMEFIAEGHECKYTGDENGAGILDCEGSRASFCKPRDPQDRSGCPPKQRFTWQWIVNSSLRVASDER</sequence>
<keyword evidence="9" id="KW-0325">Glycoprotein</keyword>
<comment type="subcellular location">
    <subcellularLocation>
        <location evidence="1">Secreted</location>
    </subcellularLocation>
</comment>
<evidence type="ECO:0000256" key="9">
    <source>
        <dbReference type="ARBA" id="ARBA00023180"/>
    </source>
</evidence>
<dbReference type="InterPro" id="IPR023828">
    <property type="entry name" value="Peptidase_S8_Ser-AS"/>
</dbReference>
<dbReference type="Gene3D" id="2.160.20.10">
    <property type="entry name" value="Single-stranded right-handed beta-helix, Pectin lyase-like"/>
    <property type="match status" value="2"/>
</dbReference>
<accession>A0A1B7NTP5</accession>
<keyword evidence="4 13" id="KW-0732">Signal</keyword>
<evidence type="ECO:0000256" key="6">
    <source>
        <dbReference type="ARBA" id="ARBA00022825"/>
    </source>
</evidence>
<dbReference type="GO" id="GO:0005576">
    <property type="term" value="C:extracellular region"/>
    <property type="evidence" value="ECO:0007669"/>
    <property type="project" value="UniProtKB-SubCell"/>
</dbReference>
<name>A0A1B7NTP5_9EURO</name>
<feature type="active site" description="Charge relay system" evidence="10">
    <location>
        <position position="1481"/>
    </location>
</feature>
<evidence type="ECO:0000256" key="1">
    <source>
        <dbReference type="ARBA" id="ARBA00004613"/>
    </source>
</evidence>
<dbReference type="EMBL" id="LGUA01000826">
    <property type="protein sequence ID" value="OAX79997.1"/>
    <property type="molecule type" value="Genomic_DNA"/>
</dbReference>
<evidence type="ECO:0000256" key="12">
    <source>
        <dbReference type="SAM" id="MobiDB-lite"/>
    </source>
</evidence>
<dbReference type="Pfam" id="PF12708">
    <property type="entry name" value="Pect-lyase_RHGA_epim"/>
    <property type="match status" value="2"/>
</dbReference>
<dbReference type="CDD" id="cd00306">
    <property type="entry name" value="Peptidases_S8_S53"/>
    <property type="match status" value="1"/>
</dbReference>
<feature type="region of interest" description="Disordered" evidence="12">
    <location>
        <begin position="1275"/>
        <end position="1316"/>
    </location>
</feature>
<dbReference type="InterPro" id="IPR024535">
    <property type="entry name" value="RHGA/B-epi-like_pectate_lyase"/>
</dbReference>
<evidence type="ECO:0000256" key="8">
    <source>
        <dbReference type="ARBA" id="ARBA00023145"/>
    </source>
</evidence>
<keyword evidence="3 10" id="KW-0645">Protease</keyword>
<dbReference type="InterPro" id="IPR011050">
    <property type="entry name" value="Pectin_lyase_fold/virulence"/>
</dbReference>
<evidence type="ECO:0000256" key="11">
    <source>
        <dbReference type="RuleBase" id="RU003355"/>
    </source>
</evidence>
<dbReference type="SUPFAM" id="SSF52743">
    <property type="entry name" value="Subtilisin-like"/>
    <property type="match status" value="1"/>
</dbReference>
<evidence type="ECO:0000313" key="17">
    <source>
        <dbReference type="Proteomes" id="UP000091918"/>
    </source>
</evidence>
<evidence type="ECO:0000256" key="5">
    <source>
        <dbReference type="ARBA" id="ARBA00022801"/>
    </source>
</evidence>
<dbReference type="GO" id="GO:0006508">
    <property type="term" value="P:proteolysis"/>
    <property type="evidence" value="ECO:0007669"/>
    <property type="project" value="UniProtKB-KW"/>
</dbReference>
<evidence type="ECO:0000256" key="10">
    <source>
        <dbReference type="PROSITE-ProRule" id="PRU01240"/>
    </source>
</evidence>
<reference evidence="16 17" key="1">
    <citation type="submission" date="2015-07" db="EMBL/GenBank/DDBJ databases">
        <title>Emmonsia species relationships and genome sequence.</title>
        <authorList>
            <person name="Cuomo C.A."/>
            <person name="Schwartz I.S."/>
            <person name="Kenyon C."/>
            <person name="de Hoog G.S."/>
            <person name="Govender N.P."/>
            <person name="Botha A."/>
            <person name="Moreno L."/>
            <person name="de Vries M."/>
            <person name="Munoz J.F."/>
            <person name="Stielow J.B."/>
        </authorList>
    </citation>
    <scope>NUCLEOTIDE SEQUENCE [LARGE SCALE GENOMIC DNA]</scope>
    <source>
        <strain evidence="16 17">CBS 136260</strain>
    </source>
</reference>
<evidence type="ECO:0000256" key="4">
    <source>
        <dbReference type="ARBA" id="ARBA00022729"/>
    </source>
</evidence>
<feature type="non-terminal residue" evidence="16">
    <location>
        <position position="2034"/>
    </location>
</feature>
<dbReference type="CDD" id="cd23668">
    <property type="entry name" value="GH55_beta13glucanase-like"/>
    <property type="match status" value="1"/>
</dbReference>
<proteinExistence type="inferred from homology"/>
<dbReference type="SUPFAM" id="SSF51126">
    <property type="entry name" value="Pectin lyase-like"/>
    <property type="match status" value="2"/>
</dbReference>
<keyword evidence="6 10" id="KW-0720">Serine protease</keyword>
<feature type="active site" description="Charge relay system" evidence="10">
    <location>
        <position position="1702"/>
    </location>
</feature>
<protein>
    <recommendedName>
        <fullName evidence="18">Pectate lyase superfamily protein domain-containing protein</fullName>
    </recommendedName>
</protein>
<keyword evidence="17" id="KW-1185">Reference proteome</keyword>
<feature type="compositionally biased region" description="Polar residues" evidence="12">
    <location>
        <begin position="1278"/>
        <end position="1287"/>
    </location>
</feature>
<evidence type="ECO:0000259" key="15">
    <source>
        <dbReference type="Pfam" id="PF12708"/>
    </source>
</evidence>
<keyword evidence="7" id="KW-0843">Virulence</keyword>
<dbReference type="PANTHER" id="PTHR33928:SF2">
    <property type="entry name" value="PECTATE LYASE SUPERFAMILY PROTEIN DOMAIN-CONTAINING PROTEIN-RELATED"/>
    <property type="match status" value="1"/>
</dbReference>
<feature type="domain" description="Rhamnogalacturonase A/B/Epimerase-like pectate lyase" evidence="15">
    <location>
        <begin position="118"/>
        <end position="349"/>
    </location>
</feature>
<evidence type="ECO:0008006" key="18">
    <source>
        <dbReference type="Google" id="ProtNLM"/>
    </source>
</evidence>
<keyword evidence="5 10" id="KW-0378">Hydrolase</keyword>
<feature type="active site" description="Charge relay system" evidence="10">
    <location>
        <position position="1517"/>
    </location>
</feature>
<evidence type="ECO:0000256" key="2">
    <source>
        <dbReference type="ARBA" id="ARBA00022525"/>
    </source>
</evidence>
<feature type="region of interest" description="Disordered" evidence="12">
    <location>
        <begin position="970"/>
        <end position="1011"/>
    </location>
</feature>
<evidence type="ECO:0000256" key="3">
    <source>
        <dbReference type="ARBA" id="ARBA00022670"/>
    </source>
</evidence>
<dbReference type="PROSITE" id="PS00136">
    <property type="entry name" value="SUBTILASE_ASP"/>
    <property type="match status" value="1"/>
</dbReference>
<feature type="signal peptide" evidence="13">
    <location>
        <begin position="1"/>
        <end position="18"/>
    </location>
</feature>
<dbReference type="GO" id="GO:0004252">
    <property type="term" value="F:serine-type endopeptidase activity"/>
    <property type="evidence" value="ECO:0007669"/>
    <property type="project" value="UniProtKB-UniRule"/>
</dbReference>
<feature type="domain" description="Rhamnogalacturonase A/B/Epimerase-like pectate lyase" evidence="15">
    <location>
        <begin position="482"/>
        <end position="546"/>
    </location>
</feature>
<dbReference type="PRINTS" id="PR00723">
    <property type="entry name" value="SUBTILISIN"/>
</dbReference>
<dbReference type="PROSITE" id="PS00138">
    <property type="entry name" value="SUBTILASE_SER"/>
    <property type="match status" value="1"/>
</dbReference>
<feature type="compositionally biased region" description="Basic residues" evidence="12">
    <location>
        <begin position="1824"/>
        <end position="1835"/>
    </location>
</feature>
<comment type="caution">
    <text evidence="16">The sequence shown here is derived from an EMBL/GenBank/DDBJ whole genome shotgun (WGS) entry which is preliminary data.</text>
</comment>
<evidence type="ECO:0000259" key="14">
    <source>
        <dbReference type="Pfam" id="PF00082"/>
    </source>
</evidence>
<dbReference type="GO" id="GO:0004650">
    <property type="term" value="F:polygalacturonase activity"/>
    <property type="evidence" value="ECO:0007669"/>
    <property type="project" value="InterPro"/>
</dbReference>
<feature type="domain" description="Peptidase S8/S53" evidence="14">
    <location>
        <begin position="1472"/>
        <end position="1736"/>
    </location>
</feature>
<gene>
    <name evidence="16" type="ORF">ACJ72_05678</name>
</gene>
<evidence type="ECO:0000256" key="7">
    <source>
        <dbReference type="ARBA" id="ARBA00023026"/>
    </source>
</evidence>
<keyword evidence="2" id="KW-0964">Secreted</keyword>
<dbReference type="InterPro" id="IPR036852">
    <property type="entry name" value="Peptidase_S8/S53_dom_sf"/>
</dbReference>
<dbReference type="STRING" id="1658172.A0A1B7NTP5"/>
<dbReference type="OrthoDB" id="4186592at2759"/>
<dbReference type="Proteomes" id="UP000091918">
    <property type="component" value="Unassembled WGS sequence"/>
</dbReference>
<dbReference type="PROSITE" id="PS51892">
    <property type="entry name" value="SUBTILASE"/>
    <property type="match status" value="1"/>
</dbReference>
<dbReference type="PANTHER" id="PTHR33928">
    <property type="entry name" value="POLYGALACTURONASE QRT3"/>
    <property type="match status" value="1"/>
</dbReference>
<dbReference type="InterPro" id="IPR023827">
    <property type="entry name" value="Peptidase_S8_Asp-AS"/>
</dbReference>
<evidence type="ECO:0000313" key="16">
    <source>
        <dbReference type="EMBL" id="OAX79997.1"/>
    </source>
</evidence>
<evidence type="ECO:0000256" key="13">
    <source>
        <dbReference type="SAM" id="SignalP"/>
    </source>
</evidence>
<dbReference type="InterPro" id="IPR015500">
    <property type="entry name" value="Peptidase_S8_subtilisin-rel"/>
</dbReference>
<comment type="similarity">
    <text evidence="10 11">Belongs to the peptidase S8 family.</text>
</comment>
<dbReference type="InterPro" id="IPR000209">
    <property type="entry name" value="Peptidase_S8/S53_dom"/>
</dbReference>
<feature type="chain" id="PRO_5008598203" description="Pectate lyase superfamily protein domain-containing protein" evidence="13">
    <location>
        <begin position="19"/>
        <end position="2034"/>
    </location>
</feature>
<dbReference type="Pfam" id="PF00082">
    <property type="entry name" value="Peptidase_S8"/>
    <property type="match status" value="1"/>
</dbReference>
<keyword evidence="8" id="KW-0865">Zymogen</keyword>